<protein>
    <submittedName>
        <fullName evidence="1">ORF-41</fullName>
    </submittedName>
</protein>
<dbReference type="KEGG" id="vg:18266961"/>
<accession>W5VKD6</accession>
<evidence type="ECO:0000313" key="2">
    <source>
        <dbReference type="Proteomes" id="UP000214366"/>
    </source>
</evidence>
<reference evidence="1 2" key="3">
    <citation type="journal article" date="1998" name="J. Gen. Virol.">
        <title>The single-nucleocapsid nucleopolyhedrovirus of Buzura suppressaria encodes a P10 protein.</title>
        <authorList>
            <person name="van Oers M.M."/>
            <person name="Hu Z."/>
            <person name="Arif B.M."/>
            <person name="van Strien E.A."/>
            <person name="van Lent J.W."/>
            <person name="Vlak J.M."/>
        </authorList>
    </citation>
    <scope>NUCLEOTIDE SEQUENCE [LARGE SCALE GENOMIC DNA]</scope>
    <source>
        <strain evidence="1">Hubei</strain>
    </source>
</reference>
<dbReference type="EMBL" id="KF611977">
    <property type="protein sequence ID" value="AHH82630.1"/>
    <property type="molecule type" value="Genomic_DNA"/>
</dbReference>
<reference evidence="1 2" key="6">
    <citation type="journal article" date="2014" name="PLoS ONE">
        <title>Genome Sequence and Analysis of Buzura suppressaria Nucleopolyhedrovirus: A Group II Alphabaculovirus.</title>
        <authorList>
            <person name="Zhu Z."/>
            <person name="Yin F."/>
            <person name="Liu X."/>
            <person name="Hou D."/>
            <person name="Wang J."/>
            <person name="Zhang L."/>
            <person name="Arif B."/>
            <person name="Wang H."/>
            <person name="Deng F."/>
            <person name="Hu Z."/>
        </authorList>
    </citation>
    <scope>NUCLEOTIDE SEQUENCE [LARGE SCALE GENOMIC DNA]</scope>
    <source>
        <strain evidence="1">Hubei</strain>
    </source>
</reference>
<organismHost>
    <name type="scientific">Lepidoptera</name>
    <name type="common">moths &amp; butterflies</name>
    <dbReference type="NCBI Taxonomy" id="7088"/>
</organismHost>
<name>W5VKD6_NPVBS</name>
<reference evidence="1 2" key="2">
    <citation type="journal article" date="1997" name="Virus Res.">
        <title>Characterization of the ecdysteroid UDP-glucosyltransferase gene of a single nucleocapsid nucleopolyhedrovirus of Buzura suppressaria.</title>
        <authorList>
            <person name="Hu Z.H."/>
            <person name="Broer R."/>
            <person name="Westerlaken J."/>
            <person name="Martens J.W."/>
            <person name="Jin F."/>
            <person name="Jehle J.A."/>
            <person name="Wang L.M."/>
            <person name="Vlak J.M."/>
        </authorList>
    </citation>
    <scope>NUCLEOTIDE SEQUENCE [LARGE SCALE GENOMIC DNA]</scope>
    <source>
        <strain evidence="1">Hubei</strain>
    </source>
</reference>
<dbReference type="GeneID" id="18266961"/>
<reference evidence="1 2" key="5">
    <citation type="journal article" date="1998" name="Virus Res.">
        <title>Genetic organization of the HindIII-I region of the single-nucleocapsid nucleopolyhedrovirus of Buzura suppressaria.</title>
        <authorList>
            <person name="Hu Z.H."/>
            <person name="Arif B.M."/>
            <person name="Sun J.S."/>
            <person name="Chen X.W."/>
            <person name="Zuidema D."/>
            <person name="Goldbach R.W."/>
            <person name="Vlak J.M."/>
        </authorList>
    </citation>
    <scope>NUCLEOTIDE SEQUENCE [LARGE SCALE GENOMIC DNA]</scope>
    <source>
        <strain evidence="1">Hubei</strain>
    </source>
</reference>
<reference evidence="1 2" key="4">
    <citation type="journal article" date="1998" name="J. Gen. Virol.">
        <title>Distinct gene arrangement in the Buzura suppressaria single-nucleocapsid nucleopolyhedrovirus genome.</title>
        <authorList>
            <person name="Hu Z.H."/>
            <person name="Arif B.M."/>
            <person name="Jin F."/>
            <person name="Martens J.W."/>
            <person name="Chen X.W."/>
            <person name="Sun J.S."/>
            <person name="Zuidema D."/>
            <person name="Goldbach R.W."/>
            <person name="Vlak J.M."/>
        </authorList>
    </citation>
    <scope>NUCLEOTIDE SEQUENCE [LARGE SCALE GENOMIC DNA]</scope>
    <source>
        <strain evidence="1">Hubei</strain>
    </source>
</reference>
<keyword evidence="2" id="KW-1185">Reference proteome</keyword>
<dbReference type="RefSeq" id="YP_009001818.1">
    <property type="nucleotide sequence ID" value="NC_023442.1"/>
</dbReference>
<sequence length="124" mass="14812">MNKVNFKLEKVIDSTVENKIKRKPSQNLMQFYVKYKEDTETVGRTTTYDVVGQRNYKEHFNEKNTSFKNGELTHYVENGRIINEIDQIITCYFCGFKAPNSISYEEYLDLHNKFNYIVRQKFCP</sequence>
<proteinExistence type="predicted"/>
<dbReference type="Proteomes" id="UP000214366">
    <property type="component" value="Segment"/>
</dbReference>
<dbReference type="OrthoDB" id="27447at10239"/>
<organism evidence="1 2">
    <name type="scientific">Buzura suppressaria nuclear polyhedrosis virus</name>
    <name type="common">BsNPV</name>
    <dbReference type="NCBI Taxonomy" id="74320"/>
    <lineage>
        <taxon>Viruses</taxon>
        <taxon>Viruses incertae sedis</taxon>
        <taxon>Naldaviricetes</taxon>
        <taxon>Lefavirales</taxon>
        <taxon>Baculoviridae</taxon>
        <taxon>Alphabaculovirus</taxon>
        <taxon>Alphabaculovirus busuppressariae</taxon>
    </lineage>
</organism>
<reference evidence="1 2" key="1">
    <citation type="journal article" date="1993" name="J. Gen. Virol.">
        <title>Nucleotide sequence of the Buzura suppressaria single nucleocapsid nuclear polyhedrosis virus polyhedrin gene.</title>
        <authorList>
            <person name="Hu Z.H."/>
            <person name="Liu M.F."/>
            <person name="Jin F."/>
            <person name="Wang Z.X."/>
            <person name="Liu X.Y."/>
            <person name="Li M.J."/>
            <person name="Liang B.F."/>
            <person name="Xie T.E."/>
        </authorList>
    </citation>
    <scope>NUCLEOTIDE SEQUENCE [LARGE SCALE GENOMIC DNA]</scope>
    <source>
        <strain evidence="1">Hubei</strain>
    </source>
</reference>
<evidence type="ECO:0000313" key="1">
    <source>
        <dbReference type="EMBL" id="AHH82630.1"/>
    </source>
</evidence>